<feature type="compositionally biased region" description="Polar residues" evidence="1">
    <location>
        <begin position="93"/>
        <end position="108"/>
    </location>
</feature>
<dbReference type="EMBL" id="KN834772">
    <property type="protein sequence ID" value="KIK61278.1"/>
    <property type="molecule type" value="Genomic_DNA"/>
</dbReference>
<organism evidence="2 3">
    <name type="scientific">Collybiopsis luxurians FD-317 M1</name>
    <dbReference type="NCBI Taxonomy" id="944289"/>
    <lineage>
        <taxon>Eukaryota</taxon>
        <taxon>Fungi</taxon>
        <taxon>Dikarya</taxon>
        <taxon>Basidiomycota</taxon>
        <taxon>Agaricomycotina</taxon>
        <taxon>Agaricomycetes</taxon>
        <taxon>Agaricomycetidae</taxon>
        <taxon>Agaricales</taxon>
        <taxon>Marasmiineae</taxon>
        <taxon>Omphalotaceae</taxon>
        <taxon>Collybiopsis</taxon>
        <taxon>Collybiopsis luxurians</taxon>
    </lineage>
</organism>
<dbReference type="AlphaFoldDB" id="A0A0D0CY71"/>
<feature type="compositionally biased region" description="Low complexity" evidence="1">
    <location>
        <begin position="24"/>
        <end position="40"/>
    </location>
</feature>
<feature type="region of interest" description="Disordered" evidence="1">
    <location>
        <begin position="1"/>
        <end position="52"/>
    </location>
</feature>
<gene>
    <name evidence="2" type="ORF">GYMLUDRAFT_59186</name>
</gene>
<protein>
    <submittedName>
        <fullName evidence="2">Uncharacterized protein</fullName>
    </submittedName>
</protein>
<feature type="compositionally biased region" description="Polar residues" evidence="1">
    <location>
        <begin position="1"/>
        <end position="23"/>
    </location>
</feature>
<evidence type="ECO:0000313" key="3">
    <source>
        <dbReference type="Proteomes" id="UP000053593"/>
    </source>
</evidence>
<dbReference type="HOGENOM" id="CLU_1713481_0_0_1"/>
<reference evidence="2 3" key="1">
    <citation type="submission" date="2014-04" db="EMBL/GenBank/DDBJ databases">
        <title>Evolutionary Origins and Diversification of the Mycorrhizal Mutualists.</title>
        <authorList>
            <consortium name="DOE Joint Genome Institute"/>
            <consortium name="Mycorrhizal Genomics Consortium"/>
            <person name="Kohler A."/>
            <person name="Kuo A."/>
            <person name="Nagy L.G."/>
            <person name="Floudas D."/>
            <person name="Copeland A."/>
            <person name="Barry K.W."/>
            <person name="Cichocki N."/>
            <person name="Veneault-Fourrey C."/>
            <person name="LaButti K."/>
            <person name="Lindquist E.A."/>
            <person name="Lipzen A."/>
            <person name="Lundell T."/>
            <person name="Morin E."/>
            <person name="Murat C."/>
            <person name="Riley R."/>
            <person name="Ohm R."/>
            <person name="Sun H."/>
            <person name="Tunlid A."/>
            <person name="Henrissat B."/>
            <person name="Grigoriev I.V."/>
            <person name="Hibbett D.S."/>
            <person name="Martin F."/>
        </authorList>
    </citation>
    <scope>NUCLEOTIDE SEQUENCE [LARGE SCALE GENOMIC DNA]</scope>
    <source>
        <strain evidence="2 3">FD-317 M1</strain>
    </source>
</reference>
<keyword evidence="3" id="KW-1185">Reference proteome</keyword>
<proteinExistence type="predicted"/>
<dbReference type="Proteomes" id="UP000053593">
    <property type="component" value="Unassembled WGS sequence"/>
</dbReference>
<feature type="region of interest" description="Disordered" evidence="1">
    <location>
        <begin position="71"/>
        <end position="117"/>
    </location>
</feature>
<evidence type="ECO:0000256" key="1">
    <source>
        <dbReference type="SAM" id="MobiDB-lite"/>
    </source>
</evidence>
<sequence length="170" mass="18385">MLNQSDGISPSASNSGSPMYSTVPSAPSPYSGSSLLSPGSSRPPPLLHENYPYIDSARENTARMIQLHPNMTPVLPSSHSPNFDEFSPISLYEHNQGSDSPITGSGSPTGLRRSGFDPSRLVAMKNAQSNAVREDQPRNTEVRLHADSGIRFTLSDEREVIDVPPTYTDT</sequence>
<name>A0A0D0CY71_9AGAR</name>
<accession>A0A0D0CY71</accession>
<evidence type="ECO:0000313" key="2">
    <source>
        <dbReference type="EMBL" id="KIK61278.1"/>
    </source>
</evidence>